<organism evidence="2 3">
    <name type="scientific">Sistotremastrum suecicum HHB10207 ss-3</name>
    <dbReference type="NCBI Taxonomy" id="1314776"/>
    <lineage>
        <taxon>Eukaryota</taxon>
        <taxon>Fungi</taxon>
        <taxon>Dikarya</taxon>
        <taxon>Basidiomycota</taxon>
        <taxon>Agaricomycotina</taxon>
        <taxon>Agaricomycetes</taxon>
        <taxon>Sistotremastrales</taxon>
        <taxon>Sistotremastraceae</taxon>
        <taxon>Sistotremastrum</taxon>
    </lineage>
</organism>
<sequence>MAKANFRTLSSSKVPVSQLTPPALAFWGTHLLSGLLSDTRVDMGYDYAGYYRAQIRFFEQEYNRTFTADLIAYYTRILYPTNTASGGLDMADEDSTMGRIIRQQRAAQQSQSPAPSPRPNASILPRPMISASNTASASSTSIPATSEHPSTPNIRSDATSMSSASTQITSEPSSPPSVPTLSSPAPRTSPLAKKLAPPRPRTTRPPTAAAANAIPRQTRHGKRAADTEVLTDVTNKRQKTTVANTAAKSKSTASSVGKGRVGLGQVKIGLFRRLDPGLRTWVEVGLRSGQGLTLGRRSHL</sequence>
<accession>A0A166DX33</accession>
<feature type="compositionally biased region" description="Low complexity" evidence="1">
    <location>
        <begin position="130"/>
        <end position="146"/>
    </location>
</feature>
<evidence type="ECO:0000256" key="1">
    <source>
        <dbReference type="SAM" id="MobiDB-lite"/>
    </source>
</evidence>
<gene>
    <name evidence="2" type="ORF">SISSUDRAFT_1061485</name>
</gene>
<feature type="compositionally biased region" description="Low complexity" evidence="1">
    <location>
        <begin position="103"/>
        <end position="123"/>
    </location>
</feature>
<protein>
    <submittedName>
        <fullName evidence="2">Uncharacterized protein</fullName>
    </submittedName>
</protein>
<feature type="region of interest" description="Disordered" evidence="1">
    <location>
        <begin position="103"/>
        <end position="225"/>
    </location>
</feature>
<keyword evidence="3" id="KW-1185">Reference proteome</keyword>
<dbReference type="Proteomes" id="UP000076798">
    <property type="component" value="Unassembled WGS sequence"/>
</dbReference>
<dbReference type="OrthoDB" id="2662502at2759"/>
<evidence type="ECO:0000313" key="2">
    <source>
        <dbReference type="EMBL" id="KZT38984.1"/>
    </source>
</evidence>
<proteinExistence type="predicted"/>
<feature type="compositionally biased region" description="Polar residues" evidence="1">
    <location>
        <begin position="147"/>
        <end position="169"/>
    </location>
</feature>
<feature type="compositionally biased region" description="Low complexity" evidence="1">
    <location>
        <begin position="204"/>
        <end position="216"/>
    </location>
</feature>
<dbReference type="AlphaFoldDB" id="A0A166DX33"/>
<name>A0A166DX33_9AGAM</name>
<reference evidence="2 3" key="1">
    <citation type="journal article" date="2016" name="Mol. Biol. Evol.">
        <title>Comparative Genomics of Early-Diverging Mushroom-Forming Fungi Provides Insights into the Origins of Lignocellulose Decay Capabilities.</title>
        <authorList>
            <person name="Nagy L.G."/>
            <person name="Riley R."/>
            <person name="Tritt A."/>
            <person name="Adam C."/>
            <person name="Daum C."/>
            <person name="Floudas D."/>
            <person name="Sun H."/>
            <person name="Yadav J.S."/>
            <person name="Pangilinan J."/>
            <person name="Larsson K.H."/>
            <person name="Matsuura K."/>
            <person name="Barry K."/>
            <person name="Labutti K."/>
            <person name="Kuo R."/>
            <person name="Ohm R.A."/>
            <person name="Bhattacharya S.S."/>
            <person name="Shirouzu T."/>
            <person name="Yoshinaga Y."/>
            <person name="Martin F.M."/>
            <person name="Grigoriev I.V."/>
            <person name="Hibbett D.S."/>
        </authorList>
    </citation>
    <scope>NUCLEOTIDE SEQUENCE [LARGE SCALE GENOMIC DNA]</scope>
    <source>
        <strain evidence="2 3">HHB10207 ss-3</strain>
    </source>
</reference>
<evidence type="ECO:0000313" key="3">
    <source>
        <dbReference type="Proteomes" id="UP000076798"/>
    </source>
</evidence>
<dbReference type="EMBL" id="KV428053">
    <property type="protein sequence ID" value="KZT38984.1"/>
    <property type="molecule type" value="Genomic_DNA"/>
</dbReference>